<dbReference type="PATRIC" id="fig|1423759.3.peg.1572"/>
<dbReference type="SUPFAM" id="SSF52283">
    <property type="entry name" value="Formate/glycerate dehydrogenase catalytic domain-like"/>
    <property type="match status" value="1"/>
</dbReference>
<feature type="domain" description="D-isomer specific 2-hydroxyacid dehydrogenase NAD-binding" evidence="6">
    <location>
        <begin position="119"/>
        <end position="305"/>
    </location>
</feature>
<evidence type="ECO:0000313" key="7">
    <source>
        <dbReference type="EMBL" id="KRL05283.1"/>
    </source>
</evidence>
<dbReference type="PROSITE" id="PS00671">
    <property type="entry name" value="D_2_HYDROXYACID_DH_3"/>
    <property type="match status" value="1"/>
</dbReference>
<evidence type="ECO:0000313" key="8">
    <source>
        <dbReference type="Proteomes" id="UP000051448"/>
    </source>
</evidence>
<dbReference type="Proteomes" id="UP000051448">
    <property type="component" value="Unassembled WGS sequence"/>
</dbReference>
<keyword evidence="2 4" id="KW-0560">Oxidoreductase</keyword>
<feature type="domain" description="D-isomer specific 2-hydroxyacid dehydrogenase catalytic" evidence="5">
    <location>
        <begin position="13"/>
        <end position="336"/>
    </location>
</feature>
<dbReference type="Pfam" id="PF02826">
    <property type="entry name" value="2-Hacid_dh_C"/>
    <property type="match status" value="1"/>
</dbReference>
<dbReference type="SUPFAM" id="SSF51735">
    <property type="entry name" value="NAD(P)-binding Rossmann-fold domains"/>
    <property type="match status" value="1"/>
</dbReference>
<dbReference type="EMBL" id="AZDX01000043">
    <property type="protein sequence ID" value="KRL05283.1"/>
    <property type="molecule type" value="Genomic_DNA"/>
</dbReference>
<evidence type="ECO:0000256" key="2">
    <source>
        <dbReference type="ARBA" id="ARBA00023002"/>
    </source>
</evidence>
<dbReference type="PANTHER" id="PTHR43026:SF1">
    <property type="entry name" value="2-HYDROXYACID DEHYDROGENASE HOMOLOG 1-RELATED"/>
    <property type="match status" value="1"/>
</dbReference>
<evidence type="ECO:0000256" key="4">
    <source>
        <dbReference type="RuleBase" id="RU003719"/>
    </source>
</evidence>
<keyword evidence="3" id="KW-0520">NAD</keyword>
<comment type="caution">
    <text evidence="7">The sequence shown here is derived from an EMBL/GenBank/DDBJ whole genome shotgun (WGS) entry which is preliminary data.</text>
</comment>
<evidence type="ECO:0000259" key="5">
    <source>
        <dbReference type="Pfam" id="PF00389"/>
    </source>
</evidence>
<dbReference type="InterPro" id="IPR006140">
    <property type="entry name" value="D-isomer_DH_NAD-bd"/>
</dbReference>
<dbReference type="Gene3D" id="3.40.50.720">
    <property type="entry name" value="NAD(P)-binding Rossmann-like Domain"/>
    <property type="match status" value="2"/>
</dbReference>
<evidence type="ECO:0000256" key="3">
    <source>
        <dbReference type="ARBA" id="ARBA00023027"/>
    </source>
</evidence>
<dbReference type="InterPro" id="IPR029753">
    <property type="entry name" value="D-isomer_DH_CS"/>
</dbReference>
<dbReference type="InterPro" id="IPR058205">
    <property type="entry name" value="D-LDH-like"/>
</dbReference>
<evidence type="ECO:0000259" key="6">
    <source>
        <dbReference type="Pfam" id="PF02826"/>
    </source>
</evidence>
<evidence type="ECO:0000256" key="1">
    <source>
        <dbReference type="ARBA" id="ARBA00005854"/>
    </source>
</evidence>
<name>A0A0R1ML25_9LACO</name>
<dbReference type="InterPro" id="IPR006139">
    <property type="entry name" value="D-isomer_2_OHA_DH_cat_dom"/>
</dbReference>
<dbReference type="GO" id="GO:0051287">
    <property type="term" value="F:NAD binding"/>
    <property type="evidence" value="ECO:0007669"/>
    <property type="project" value="InterPro"/>
</dbReference>
<dbReference type="Pfam" id="PF00389">
    <property type="entry name" value="2-Hacid_dh"/>
    <property type="match status" value="1"/>
</dbReference>
<dbReference type="GO" id="GO:0008720">
    <property type="term" value="F:D-lactate dehydrogenase (NAD+) activity"/>
    <property type="evidence" value="ECO:0007669"/>
    <property type="project" value="TreeGrafter"/>
</dbReference>
<reference evidence="7 8" key="1">
    <citation type="journal article" date="2015" name="Genome Announc.">
        <title>Expanding the biotechnology potential of lactobacilli through comparative genomics of 213 strains and associated genera.</title>
        <authorList>
            <person name="Sun Z."/>
            <person name="Harris H.M."/>
            <person name="McCann A."/>
            <person name="Guo C."/>
            <person name="Argimon S."/>
            <person name="Zhang W."/>
            <person name="Yang X."/>
            <person name="Jeffery I.B."/>
            <person name="Cooney J.C."/>
            <person name="Kagawa T.F."/>
            <person name="Liu W."/>
            <person name="Song Y."/>
            <person name="Salvetti E."/>
            <person name="Wrobel A."/>
            <person name="Rasinkangas P."/>
            <person name="Parkhill J."/>
            <person name="Rea M.C."/>
            <person name="O'Sullivan O."/>
            <person name="Ritari J."/>
            <person name="Douillard F.P."/>
            <person name="Paul Ross R."/>
            <person name="Yang R."/>
            <person name="Briner A.E."/>
            <person name="Felis G.E."/>
            <person name="de Vos W.M."/>
            <person name="Barrangou R."/>
            <person name="Klaenhammer T.R."/>
            <person name="Caufield P.W."/>
            <person name="Cui Y."/>
            <person name="Zhang H."/>
            <person name="O'Toole P.W."/>
        </authorList>
    </citation>
    <scope>NUCLEOTIDE SEQUENCE [LARGE SCALE GENOMIC DNA]</scope>
    <source>
        <strain evidence="7 8">DSM 19519</strain>
    </source>
</reference>
<dbReference type="AlphaFoldDB" id="A0A0R1ML25"/>
<dbReference type="InterPro" id="IPR036291">
    <property type="entry name" value="NAD(P)-bd_dom_sf"/>
</dbReference>
<dbReference type="STRING" id="1423759.FC92_GL001501"/>
<comment type="similarity">
    <text evidence="1 4">Belongs to the D-isomer specific 2-hydroxyacid dehydrogenase family.</text>
</comment>
<protein>
    <submittedName>
        <fullName evidence="7">D-lactate dehydrogenase</fullName>
    </submittedName>
</protein>
<proteinExistence type="inferred from homology"/>
<dbReference type="PANTHER" id="PTHR43026">
    <property type="entry name" value="2-HYDROXYACID DEHYDROGENASE HOMOLOG 1-RELATED"/>
    <property type="match status" value="1"/>
</dbReference>
<organism evidence="7 8">
    <name type="scientific">Liquorilactobacillus hordei DSM 19519</name>
    <dbReference type="NCBI Taxonomy" id="1423759"/>
    <lineage>
        <taxon>Bacteria</taxon>
        <taxon>Bacillati</taxon>
        <taxon>Bacillota</taxon>
        <taxon>Bacilli</taxon>
        <taxon>Lactobacillales</taxon>
        <taxon>Lactobacillaceae</taxon>
        <taxon>Liquorilactobacillus</taxon>
    </lineage>
</organism>
<keyword evidence="8" id="KW-1185">Reference proteome</keyword>
<gene>
    <name evidence="7" type="ORF">FC92_GL001501</name>
</gene>
<sequence>MGKNKLTKIIAYHVRQDEEPFILQWSKKNEVEVKSVPFELHPDTVEYAKGYDGIIFKQRSKLDTDASIYQTLKNYGIRQLSCRSAGIDTIDLHAAALNGIKVTNVPSYSPHAVAELVLMQAMQLIRHYPEFKERLDNNDYVVDGLRSRELSEYVIGIIGVGRIGSTVAKIFHSLGATVLGNDPVKNLELEQAGILTYVEKNEIYRKADIVTSHVYLSRQNIHLIDQDAFSKMKSTAFLINDSRGSVVNTADLITALEKKQIAGAALDVVEEETKIFNFKFDTQTPVANYNRLKELTNVILTPHIAFYTDIAVERMVKQALDDALTIIQGKHSSHEISFKGE</sequence>
<accession>A0A0R1ML25</accession>